<dbReference type="SUPFAM" id="SSF52540">
    <property type="entry name" value="P-loop containing nucleoside triphosphate hydrolases"/>
    <property type="match status" value="2"/>
</dbReference>
<evidence type="ECO:0000256" key="10">
    <source>
        <dbReference type="SAM" id="MobiDB-lite"/>
    </source>
</evidence>
<evidence type="ECO:0000256" key="1">
    <source>
        <dbReference type="ARBA" id="ARBA00004141"/>
    </source>
</evidence>
<protein>
    <recommendedName>
        <fullName evidence="3">RNA helicase</fullName>
        <ecNumber evidence="3">3.6.4.13</ecNumber>
    </recommendedName>
</protein>
<comment type="similarity">
    <text evidence="2">Belongs to the APH-1 family.</text>
</comment>
<dbReference type="Pfam" id="PF21010">
    <property type="entry name" value="HA2_C"/>
    <property type="match status" value="1"/>
</dbReference>
<evidence type="ECO:0000256" key="7">
    <source>
        <dbReference type="ARBA" id="ARBA00022989"/>
    </source>
</evidence>
<keyword evidence="6" id="KW-0914">Notch signaling pathway</keyword>
<evidence type="ECO:0000313" key="13">
    <source>
        <dbReference type="EMBL" id="WVZ03250.1"/>
    </source>
</evidence>
<dbReference type="SMART" id="SM00847">
    <property type="entry name" value="HA2"/>
    <property type="match status" value="1"/>
</dbReference>
<dbReference type="AlphaFoldDB" id="A0AAQ3N6E9"/>
<comment type="catalytic activity">
    <reaction evidence="9">
        <text>ATP + H2O = ADP + phosphate + H(+)</text>
        <dbReference type="Rhea" id="RHEA:13065"/>
        <dbReference type="ChEBI" id="CHEBI:15377"/>
        <dbReference type="ChEBI" id="CHEBI:15378"/>
        <dbReference type="ChEBI" id="CHEBI:30616"/>
        <dbReference type="ChEBI" id="CHEBI:43474"/>
        <dbReference type="ChEBI" id="CHEBI:456216"/>
        <dbReference type="EC" id="3.6.4.13"/>
    </reaction>
</comment>
<evidence type="ECO:0000256" key="5">
    <source>
        <dbReference type="ARBA" id="ARBA00022806"/>
    </source>
</evidence>
<dbReference type="InterPro" id="IPR011709">
    <property type="entry name" value="DEAD-box_helicase_OB_fold"/>
</dbReference>
<evidence type="ECO:0000256" key="6">
    <source>
        <dbReference type="ARBA" id="ARBA00022976"/>
    </source>
</evidence>
<comment type="subcellular location">
    <subcellularLocation>
        <location evidence="1">Membrane</location>
        <topology evidence="1">Multi-pass membrane protein</topology>
    </subcellularLocation>
</comment>
<keyword evidence="8 11" id="KW-0472">Membrane</keyword>
<evidence type="ECO:0000256" key="11">
    <source>
        <dbReference type="SAM" id="Phobius"/>
    </source>
</evidence>
<keyword evidence="4 11" id="KW-0812">Transmembrane</keyword>
<keyword evidence="5" id="KW-0347">Helicase</keyword>
<gene>
    <name evidence="13" type="ORF">V8G54_024056</name>
</gene>
<dbReference type="PANTHER" id="PTHR18934">
    <property type="entry name" value="ATP-DEPENDENT RNA HELICASE"/>
    <property type="match status" value="1"/>
</dbReference>
<dbReference type="EC" id="3.6.4.13" evidence="3"/>
<keyword evidence="14" id="KW-1185">Reference proteome</keyword>
<dbReference type="PANTHER" id="PTHR18934:SF83">
    <property type="entry name" value="PRE-MRNA-SPLICING FACTOR ATP-DEPENDENT RNA HELICASE DHX16"/>
    <property type="match status" value="1"/>
</dbReference>
<feature type="domain" description="Helicase-associated" evidence="12">
    <location>
        <begin position="501"/>
        <end position="587"/>
    </location>
</feature>
<accession>A0AAQ3N6E9</accession>
<feature type="region of interest" description="Disordered" evidence="10">
    <location>
        <begin position="103"/>
        <end position="228"/>
    </location>
</feature>
<feature type="transmembrane region" description="Helical" evidence="11">
    <location>
        <begin position="1064"/>
        <end position="1094"/>
    </location>
</feature>
<dbReference type="Pfam" id="PF06105">
    <property type="entry name" value="Aph-1"/>
    <property type="match status" value="1"/>
</dbReference>
<keyword evidence="5" id="KW-0067">ATP-binding</keyword>
<evidence type="ECO:0000313" key="14">
    <source>
        <dbReference type="Proteomes" id="UP001374535"/>
    </source>
</evidence>
<organism evidence="13 14">
    <name type="scientific">Vigna mungo</name>
    <name type="common">Black gram</name>
    <name type="synonym">Phaseolus mungo</name>
    <dbReference type="NCBI Taxonomy" id="3915"/>
    <lineage>
        <taxon>Eukaryota</taxon>
        <taxon>Viridiplantae</taxon>
        <taxon>Streptophyta</taxon>
        <taxon>Embryophyta</taxon>
        <taxon>Tracheophyta</taxon>
        <taxon>Spermatophyta</taxon>
        <taxon>Magnoliopsida</taxon>
        <taxon>eudicotyledons</taxon>
        <taxon>Gunneridae</taxon>
        <taxon>Pentapetalae</taxon>
        <taxon>rosids</taxon>
        <taxon>fabids</taxon>
        <taxon>Fabales</taxon>
        <taxon>Fabaceae</taxon>
        <taxon>Papilionoideae</taxon>
        <taxon>50 kb inversion clade</taxon>
        <taxon>NPAAA clade</taxon>
        <taxon>indigoferoid/millettioid clade</taxon>
        <taxon>Phaseoleae</taxon>
        <taxon>Vigna</taxon>
    </lineage>
</organism>
<dbReference type="Gene3D" id="3.40.50.300">
    <property type="entry name" value="P-loop containing nucleotide triphosphate hydrolases"/>
    <property type="match status" value="1"/>
</dbReference>
<feature type="transmembrane region" description="Helical" evidence="11">
    <location>
        <begin position="1022"/>
        <end position="1044"/>
    </location>
</feature>
<dbReference type="Gene3D" id="1.20.120.1080">
    <property type="match status" value="1"/>
</dbReference>
<evidence type="ECO:0000256" key="4">
    <source>
        <dbReference type="ARBA" id="ARBA00022692"/>
    </source>
</evidence>
<dbReference type="GO" id="GO:0007219">
    <property type="term" value="P:Notch signaling pathway"/>
    <property type="evidence" value="ECO:0007669"/>
    <property type="project" value="UniProtKB-KW"/>
</dbReference>
<dbReference type="GO" id="GO:0071013">
    <property type="term" value="C:catalytic step 2 spliceosome"/>
    <property type="evidence" value="ECO:0007669"/>
    <property type="project" value="TreeGrafter"/>
</dbReference>
<name>A0AAQ3N6E9_VIGMU</name>
<reference evidence="13 14" key="1">
    <citation type="journal article" date="2023" name="Life. Sci Alliance">
        <title>Evolutionary insights into 3D genome organization and epigenetic landscape of Vigna mungo.</title>
        <authorList>
            <person name="Junaid A."/>
            <person name="Singh B."/>
            <person name="Bhatia S."/>
        </authorList>
    </citation>
    <scope>NUCLEOTIDE SEQUENCE [LARGE SCALE GENOMIC DNA]</scope>
    <source>
        <strain evidence="13">Urdbean</strain>
    </source>
</reference>
<dbReference type="GO" id="GO:0016020">
    <property type="term" value="C:membrane"/>
    <property type="evidence" value="ECO:0007669"/>
    <property type="project" value="UniProtKB-SubCell"/>
</dbReference>
<evidence type="ECO:0000259" key="12">
    <source>
        <dbReference type="SMART" id="SM00847"/>
    </source>
</evidence>
<keyword evidence="5" id="KW-0547">Nucleotide-binding</keyword>
<sequence length="1164" mass="131989">MVSDSDPSCKTWVSDKLMSLLGYSHPTDVQYMIGLTKQATSPADLVGKLVEFEISSMDTNAFAEEIYSRVPRKSSGLNQYKKHEREAVMLARKQKTYTILKADDDSDDESGDKSSITTTSSGRLDNHKKKKRFRKKTGVQDDHDDEVILRKESERQVKRRTSSGDDNDSESEEERLKDQREKEELEQHMRHRDAAGTRKLTEHKLSRKEEEEAIRRSSAAEPEDIQALRKVSRQEYLKKRELKKLEELRDDIEDEQYLFEDVKLSEAEYREFRYKKEIYERVKKRTEEADNVNEYRMPDAYDEEGGVNQEKRFSVAMQRYRDPNAADKMNSFAEQEAWEEHQIGKATLKYGSKNKKHVFDDYQYVFEDQIEFIKASVMDGDKYNYEEPEDSLEKSRAMSAFEALQEERKKLPIYHYRDELLQAVHDHQILIIVGETGSGKTTQIPQYLHEAGYTKHGMIASMSVAARVSQEMGVKLGHEVGYSIRFEDCTSEKTILKYMTDGMLLREFLGEPDLASYSVVMFPLDPMLSKMIVASENFKCSDDIISIAAMLSVGNSIFYRPKDKQVHADNARMNFHTGDVGDHIALLKVYNSWKETNYSTQWCYENYIQVRSMKRARDIRDQLAGLLERVEIELISNESDLDAIKKSITSGFFPHSAKLQKNGSYQTIKHPQTVHIHPSAGLAEVLPRWVIYHELVLTTKEYMRQVTELKPEWLMEIAPHYYELKDVEDSYFKKMPRGAGQFFVVASTTTLTAVTDDPIYRCRDHHAINDAFIGSPIDLRPFSSCMVTCLIVIQSVDVARFPLSGSSCVLLHGPVSSQVFIQSTDVALVPFLDSSSYFHPHPTKALKPPPPNALQLLLSNSSLFVRLLCGAVVVAAQRVLSGPTVKCALVTDPNSDSDQKMMEELSRGVWEVFGGFSDSVPLEMTVAAGIGYALVALGPSLSLFISVISKKPFLILTVLSRGFLPLNTTAWWPFGILIFSSVAFQEALRLFFWKIYKRLEDMLDAFADRVSKPHLLLTDKMLIALAGGLGHGVAHAVFFCISLLTPAFGPATYFVDRCSKVPFFLLYGEFPTASCPTIALAFVTIHTFSMVIAFNGYTVGNKVDTYLVPIVHIVAGMLTLVNLAPGGCVVGIPLLYFTAILILVHCGRMVWRRLTENPIRPGHS</sequence>
<dbReference type="GO" id="GO:0003724">
    <property type="term" value="F:RNA helicase activity"/>
    <property type="evidence" value="ECO:0007669"/>
    <property type="project" value="UniProtKB-EC"/>
</dbReference>
<dbReference type="InterPro" id="IPR007502">
    <property type="entry name" value="Helicase-assoc_dom"/>
</dbReference>
<feature type="compositionally biased region" description="Basic residues" evidence="10">
    <location>
        <begin position="126"/>
        <end position="137"/>
    </location>
</feature>
<dbReference type="Proteomes" id="UP001374535">
    <property type="component" value="Chromosome 7"/>
</dbReference>
<dbReference type="GO" id="GO:0003723">
    <property type="term" value="F:RNA binding"/>
    <property type="evidence" value="ECO:0007669"/>
    <property type="project" value="TreeGrafter"/>
</dbReference>
<dbReference type="InterPro" id="IPR009294">
    <property type="entry name" value="Aph-1"/>
</dbReference>
<feature type="compositionally biased region" description="Basic and acidic residues" evidence="10">
    <location>
        <begin position="138"/>
        <end position="156"/>
    </location>
</feature>
<keyword evidence="7 11" id="KW-1133">Transmembrane helix</keyword>
<feature type="transmembrane region" description="Helical" evidence="11">
    <location>
        <begin position="969"/>
        <end position="992"/>
    </location>
</feature>
<evidence type="ECO:0000256" key="3">
    <source>
        <dbReference type="ARBA" id="ARBA00012552"/>
    </source>
</evidence>
<evidence type="ECO:0000256" key="2">
    <source>
        <dbReference type="ARBA" id="ARBA00005577"/>
    </source>
</evidence>
<dbReference type="InterPro" id="IPR027417">
    <property type="entry name" value="P-loop_NTPase"/>
</dbReference>
<feature type="transmembrane region" description="Helical" evidence="11">
    <location>
        <begin position="1130"/>
        <end position="1151"/>
    </location>
</feature>
<dbReference type="GO" id="GO:0016485">
    <property type="term" value="P:protein processing"/>
    <property type="evidence" value="ECO:0007669"/>
    <property type="project" value="InterPro"/>
</dbReference>
<feature type="transmembrane region" description="Helical" evidence="11">
    <location>
        <begin position="926"/>
        <end position="949"/>
    </location>
</feature>
<proteinExistence type="inferred from homology"/>
<dbReference type="Pfam" id="PF07717">
    <property type="entry name" value="OB_NTP_bind"/>
    <property type="match status" value="1"/>
</dbReference>
<dbReference type="EMBL" id="CP144694">
    <property type="protein sequence ID" value="WVZ03250.1"/>
    <property type="molecule type" value="Genomic_DNA"/>
</dbReference>
<evidence type="ECO:0000256" key="9">
    <source>
        <dbReference type="ARBA" id="ARBA00047984"/>
    </source>
</evidence>
<evidence type="ECO:0000256" key="8">
    <source>
        <dbReference type="ARBA" id="ARBA00023136"/>
    </source>
</evidence>
<keyword evidence="5" id="KW-0378">Hydrolase</keyword>
<feature type="compositionally biased region" description="Basic and acidic residues" evidence="10">
    <location>
        <begin position="174"/>
        <end position="215"/>
    </location>
</feature>